<accession>A0ACA9MBG4</accession>
<dbReference type="Proteomes" id="UP000789525">
    <property type="component" value="Unassembled WGS sequence"/>
</dbReference>
<comment type="caution">
    <text evidence="1">The sequence shown here is derived from an EMBL/GenBank/DDBJ whole genome shotgun (WGS) entry which is preliminary data.</text>
</comment>
<gene>
    <name evidence="1" type="ORF">ACOLOM_LOCUS5753</name>
</gene>
<evidence type="ECO:0000313" key="2">
    <source>
        <dbReference type="Proteomes" id="UP000789525"/>
    </source>
</evidence>
<proteinExistence type="predicted"/>
<name>A0ACA9MBG4_9GLOM</name>
<organism evidence="1 2">
    <name type="scientific">Acaulospora colombiana</name>
    <dbReference type="NCBI Taxonomy" id="27376"/>
    <lineage>
        <taxon>Eukaryota</taxon>
        <taxon>Fungi</taxon>
        <taxon>Fungi incertae sedis</taxon>
        <taxon>Mucoromycota</taxon>
        <taxon>Glomeromycotina</taxon>
        <taxon>Glomeromycetes</taxon>
        <taxon>Diversisporales</taxon>
        <taxon>Acaulosporaceae</taxon>
        <taxon>Acaulospora</taxon>
    </lineage>
</organism>
<evidence type="ECO:0000313" key="1">
    <source>
        <dbReference type="EMBL" id="CAG8575137.1"/>
    </source>
</evidence>
<sequence>MPNAISSSDTNNSNNVPSSKNRKNKKKSLALTTSEDASPRQEPPSPTTPAPDSVEGNLENANKGPYMEFVGKRIRTLKKKLGKIEKSKELINTNPDWRNILNEDQIQSCERESEVSGALRELEEITKQFEKENQKVLKEQQDEREQAISNAVEKVKATHLQSVISLLKFFRLVHLHKSGVTRFTEDESESIEILQTLFFNAIEDSKGDQYSERRILETLDKLCQGDESVIGESGGNGITYSHIHSLIQSPPISVEEEAVHENSNETVEETITQEEITNNQDDNNGDMFEVPPGGLQFRFHRAANQNFIYQYTNENDGPVDQIAIESDIQESYQQQQTFTETFTVTQEYTTEQQQTDKNQFPVDKQQEQSKQVTDDDQQPDDQPDSQQQPKPISQQNDQPPPLSRTSSHKGRGGGGYRGRGYRGQGQNPRRDSRDGNYRNGGYGGNFRGNRGGGSGNANSGPRGGRGNGYQGERKFHVSQK</sequence>
<reference evidence="1" key="1">
    <citation type="submission" date="2021-06" db="EMBL/GenBank/DDBJ databases">
        <authorList>
            <person name="Kallberg Y."/>
            <person name="Tangrot J."/>
            <person name="Rosling A."/>
        </authorList>
    </citation>
    <scope>NUCLEOTIDE SEQUENCE</scope>
    <source>
        <strain evidence="1">CL356</strain>
    </source>
</reference>
<protein>
    <submittedName>
        <fullName evidence="1">13510_t:CDS:1</fullName>
    </submittedName>
</protein>
<keyword evidence="2" id="KW-1185">Reference proteome</keyword>
<dbReference type="EMBL" id="CAJVPT010010959">
    <property type="protein sequence ID" value="CAG8575137.1"/>
    <property type="molecule type" value="Genomic_DNA"/>
</dbReference>